<dbReference type="AlphaFoldDB" id="D6SQ70"/>
<comment type="caution">
    <text evidence="1">The sequence shown here is derived from an EMBL/GenBank/DDBJ whole genome shotgun (WGS) entry which is preliminary data.</text>
</comment>
<dbReference type="InterPro" id="IPR054701">
    <property type="entry name" value="DVU0298-like"/>
</dbReference>
<organism evidence="1 2">
    <name type="scientific">Desulfonatronospira thiodismutans ASO3-1</name>
    <dbReference type="NCBI Taxonomy" id="555779"/>
    <lineage>
        <taxon>Bacteria</taxon>
        <taxon>Pseudomonadati</taxon>
        <taxon>Thermodesulfobacteriota</taxon>
        <taxon>Desulfovibrionia</taxon>
        <taxon>Desulfovibrionales</taxon>
        <taxon>Desulfonatronovibrionaceae</taxon>
        <taxon>Desulfonatronospira</taxon>
    </lineage>
</organism>
<accession>D6SQ70</accession>
<proteinExistence type="predicted"/>
<evidence type="ECO:0008006" key="3">
    <source>
        <dbReference type="Google" id="ProtNLM"/>
    </source>
</evidence>
<dbReference type="NCBIfam" id="NF045662">
    <property type="entry name" value="DVU0298_fam"/>
    <property type="match status" value="1"/>
</dbReference>
<sequence>MQQKSQQHGYRELKKKVPLLLENRDIDQVLPELMQYPAQKLLGALYAALLSPRKLIKWHSVTAIGVTVSRLAQNDPEQARIVMRRFMWTLNDESGGIGWGSPECMGEIMARHQGLAREYRRILFSYLVQGDTGSDNYLEYLPLRRGAFWGLARLAQGDPVLSREATYQVQKALKQESDPEILGLICLYLRLSRRSKDEFPRPDPGSGTLEIYWDQQLQSIPARELCLE</sequence>
<dbReference type="RefSeq" id="WP_008870210.1">
    <property type="nucleotide sequence ID" value="NZ_ACJN02000002.1"/>
</dbReference>
<dbReference type="eggNOG" id="COG1413">
    <property type="taxonomic scope" value="Bacteria"/>
</dbReference>
<reference evidence="1" key="1">
    <citation type="submission" date="2010-05" db="EMBL/GenBank/DDBJ databases">
        <title>The draft genome of Desulfonatronospira thiodismutans ASO3-1.</title>
        <authorList>
            <consortium name="US DOE Joint Genome Institute (JGI-PGF)"/>
            <person name="Lucas S."/>
            <person name="Copeland A."/>
            <person name="Lapidus A."/>
            <person name="Cheng J.-F."/>
            <person name="Bruce D."/>
            <person name="Goodwin L."/>
            <person name="Pitluck S."/>
            <person name="Chertkov O."/>
            <person name="Brettin T."/>
            <person name="Detter J.C."/>
            <person name="Han C."/>
            <person name="Land M.L."/>
            <person name="Hauser L."/>
            <person name="Kyrpides N."/>
            <person name="Mikhailova N."/>
            <person name="Muyzer G."/>
            <person name="Woyke T."/>
        </authorList>
    </citation>
    <scope>NUCLEOTIDE SEQUENCE [LARGE SCALE GENOMIC DNA]</scope>
    <source>
        <strain evidence="1">ASO3-1</strain>
    </source>
</reference>
<keyword evidence="2" id="KW-1185">Reference proteome</keyword>
<protein>
    <recommendedName>
        <fullName evidence="3">HEAT repeat domain-containing protein</fullName>
    </recommendedName>
</protein>
<gene>
    <name evidence="1" type="ORF">Dthio_PD2287</name>
</gene>
<dbReference type="EMBL" id="ACJN02000002">
    <property type="protein sequence ID" value="EFI34896.1"/>
    <property type="molecule type" value="Genomic_DNA"/>
</dbReference>
<dbReference type="SUPFAM" id="SSF48371">
    <property type="entry name" value="ARM repeat"/>
    <property type="match status" value="1"/>
</dbReference>
<name>D6SQ70_9BACT</name>
<dbReference type="InterPro" id="IPR016024">
    <property type="entry name" value="ARM-type_fold"/>
</dbReference>
<evidence type="ECO:0000313" key="2">
    <source>
        <dbReference type="Proteomes" id="UP000005496"/>
    </source>
</evidence>
<dbReference type="OrthoDB" id="5430983at2"/>
<dbReference type="Proteomes" id="UP000005496">
    <property type="component" value="Unassembled WGS sequence"/>
</dbReference>
<evidence type="ECO:0000313" key="1">
    <source>
        <dbReference type="EMBL" id="EFI34896.1"/>
    </source>
</evidence>